<evidence type="ECO:0000313" key="1">
    <source>
        <dbReference type="EMBL" id="MTE15072.1"/>
    </source>
</evidence>
<sequence>MTGLCSRRRPLVIADAVRPAVAAPVMVSVPAATEAQAGPHFVVRGLP</sequence>
<gene>
    <name evidence="1" type="ORF">GLP40_20130</name>
</gene>
<evidence type="ECO:0000313" key="2">
    <source>
        <dbReference type="Proteomes" id="UP000432464"/>
    </source>
</evidence>
<dbReference type="EMBL" id="WMBB01000009">
    <property type="protein sequence ID" value="MTE15072.1"/>
    <property type="molecule type" value="Genomic_DNA"/>
</dbReference>
<dbReference type="RefSeq" id="WP_154789506.1">
    <property type="nucleotide sequence ID" value="NZ_WMBB01000009.1"/>
</dbReference>
<comment type="caution">
    <text evidence="1">The sequence shown here is derived from an EMBL/GenBank/DDBJ whole genome shotgun (WGS) entry which is preliminary data.</text>
</comment>
<name>A0A6I3KY90_9NOCA</name>
<proteinExistence type="predicted"/>
<dbReference type="Proteomes" id="UP000432464">
    <property type="component" value="Unassembled WGS sequence"/>
</dbReference>
<accession>A0A6I3KY90</accession>
<dbReference type="AlphaFoldDB" id="A0A6I3KY90"/>
<reference evidence="1 2" key="1">
    <citation type="submission" date="2019-11" db="EMBL/GenBank/DDBJ databases">
        <title>Nocardia sp. nov. CT2-14 isolated from soil.</title>
        <authorList>
            <person name="Kanchanasin P."/>
            <person name="Tanasupawat S."/>
            <person name="Yuki M."/>
            <person name="Kudo T."/>
        </authorList>
    </citation>
    <scope>NUCLEOTIDE SEQUENCE [LARGE SCALE GENOMIC DNA]</scope>
    <source>
        <strain evidence="1 2">CT2-14</strain>
    </source>
</reference>
<protein>
    <submittedName>
        <fullName evidence="1">Uncharacterized protein</fullName>
    </submittedName>
</protein>
<keyword evidence="2" id="KW-1185">Reference proteome</keyword>
<organism evidence="1 2">
    <name type="scientific">Nocardia aurantiaca</name>
    <dbReference type="NCBI Taxonomy" id="2675850"/>
    <lineage>
        <taxon>Bacteria</taxon>
        <taxon>Bacillati</taxon>
        <taxon>Actinomycetota</taxon>
        <taxon>Actinomycetes</taxon>
        <taxon>Mycobacteriales</taxon>
        <taxon>Nocardiaceae</taxon>
        <taxon>Nocardia</taxon>
    </lineage>
</organism>